<dbReference type="InterPro" id="IPR010619">
    <property type="entry name" value="ThrE-like_N"/>
</dbReference>
<feature type="transmembrane region" description="Helical" evidence="3">
    <location>
        <begin position="431"/>
        <end position="453"/>
    </location>
</feature>
<proteinExistence type="inferred from homology"/>
<feature type="transmembrane region" description="Helical" evidence="3">
    <location>
        <begin position="169"/>
        <end position="188"/>
    </location>
</feature>
<accession>A0ABP0V3X2</accession>
<sequence>MADLTRSLVYARDYFNHYGIGASSLSRPTDHEDPDRDEIVSSVQGVQQPSSNGNLKLCHKFLRNLTVALLSYGSSAPRTEYLLEKAAGCLNVKINISVFSSSTILIFPKTSDPVKDELHMLKVDSEVDLDKLQRVDELANSVGLTNTPLMMAHRQLKSIVKGPSQFGAWYWQLFSYALSSPTAAILFFSGNYWDAVLSLILGLGVGILALVPPISPVFGNMLEFISALFVSFLARVFSHHLPNLDVCFFAMAMSGLVWLLPGQNLTIGVSEVVEGSVLTGSARITKALVSSLQLGFGLAIGENLVWWAPKLEPNSCSNPNIPPSNIIIWLLGFAVAANIFLRARVGQWLGMTLVAAIGYAVSKIAESKFGTETATVLSALVIGLSATLCSFVSRDIPLSMIFAGLQVLLPGGIGVQARTSGVEKFLEKDTVSGIGFVVNMVIICLSITVGLLLSKVVLYDGMFGASKVFHIKRMAFKSEFFEEEPNSSVGGNEEEEDQHMAI</sequence>
<keyword evidence="3" id="KW-0812">Transmembrane</keyword>
<gene>
    <name evidence="5" type="ORF">CSSPTR1EN2_LOCUS23098</name>
</gene>
<organism evidence="5 6">
    <name type="scientific">Sphagnum troendelagicum</name>
    <dbReference type="NCBI Taxonomy" id="128251"/>
    <lineage>
        <taxon>Eukaryota</taxon>
        <taxon>Viridiplantae</taxon>
        <taxon>Streptophyta</taxon>
        <taxon>Embryophyta</taxon>
        <taxon>Bryophyta</taxon>
        <taxon>Sphagnophytina</taxon>
        <taxon>Sphagnopsida</taxon>
        <taxon>Sphagnales</taxon>
        <taxon>Sphagnaceae</taxon>
        <taxon>Sphagnum</taxon>
    </lineage>
</organism>
<dbReference type="PANTHER" id="PTHR31082">
    <property type="entry name" value="PHEROMONE-REGULATED MEMBRANE PROTEIN 10"/>
    <property type="match status" value="1"/>
</dbReference>
<protein>
    <recommendedName>
        <fullName evidence="4">Threonine/serine exporter-like N-terminal domain-containing protein</fullName>
    </recommendedName>
</protein>
<feature type="transmembrane region" description="Helical" evidence="3">
    <location>
        <begin position="244"/>
        <end position="261"/>
    </location>
</feature>
<reference evidence="5" key="1">
    <citation type="submission" date="2024-02" db="EMBL/GenBank/DDBJ databases">
        <authorList>
            <consortium name="ELIXIR-Norway"/>
            <consortium name="Elixir Norway"/>
        </authorList>
    </citation>
    <scope>NUCLEOTIDE SEQUENCE</scope>
</reference>
<feature type="transmembrane region" description="Helical" evidence="3">
    <location>
        <begin position="377"/>
        <end position="393"/>
    </location>
</feature>
<evidence type="ECO:0000256" key="1">
    <source>
        <dbReference type="ARBA" id="ARBA00034125"/>
    </source>
</evidence>
<comment type="similarity">
    <text evidence="1">Belongs to the ThrE exporter (TC 2.A.79) family.</text>
</comment>
<feature type="domain" description="Threonine/serine exporter-like N-terminal" evidence="4">
    <location>
        <begin position="64"/>
        <end position="303"/>
    </location>
</feature>
<evidence type="ECO:0000259" key="4">
    <source>
        <dbReference type="Pfam" id="PF06738"/>
    </source>
</evidence>
<dbReference type="EMBL" id="OZ019901">
    <property type="protein sequence ID" value="CAK9236698.1"/>
    <property type="molecule type" value="Genomic_DNA"/>
</dbReference>
<evidence type="ECO:0000256" key="2">
    <source>
        <dbReference type="SAM" id="MobiDB-lite"/>
    </source>
</evidence>
<feature type="compositionally biased region" description="Low complexity" evidence="2">
    <location>
        <begin position="40"/>
        <end position="51"/>
    </location>
</feature>
<evidence type="ECO:0000313" key="6">
    <source>
        <dbReference type="Proteomes" id="UP001497512"/>
    </source>
</evidence>
<keyword evidence="3" id="KW-1133">Transmembrane helix</keyword>
<dbReference type="InterPro" id="IPR051361">
    <property type="entry name" value="ThrE/Ser_Exporter"/>
</dbReference>
<feature type="transmembrane region" description="Helical" evidence="3">
    <location>
        <begin position="348"/>
        <end position="365"/>
    </location>
</feature>
<feature type="region of interest" description="Disordered" evidence="2">
    <location>
        <begin position="25"/>
        <end position="51"/>
    </location>
</feature>
<keyword evidence="3" id="KW-0472">Membrane</keyword>
<evidence type="ECO:0000256" key="3">
    <source>
        <dbReference type="SAM" id="Phobius"/>
    </source>
</evidence>
<feature type="transmembrane region" description="Helical" evidence="3">
    <location>
        <begin position="400"/>
        <end position="419"/>
    </location>
</feature>
<evidence type="ECO:0000313" key="5">
    <source>
        <dbReference type="EMBL" id="CAK9236698.1"/>
    </source>
</evidence>
<dbReference type="Proteomes" id="UP001497512">
    <property type="component" value="Chromosome 9"/>
</dbReference>
<name>A0ABP0V3X2_9BRYO</name>
<feature type="transmembrane region" description="Helical" evidence="3">
    <location>
        <begin position="195"/>
        <end position="211"/>
    </location>
</feature>
<dbReference type="PANTHER" id="PTHR31082:SF4">
    <property type="entry name" value="PHEROMONE-REGULATED MEMBRANE PROTEIN 10"/>
    <property type="match status" value="1"/>
</dbReference>
<feature type="transmembrane region" description="Helical" evidence="3">
    <location>
        <begin position="321"/>
        <end position="341"/>
    </location>
</feature>
<feature type="compositionally biased region" description="Basic and acidic residues" evidence="2">
    <location>
        <begin position="28"/>
        <end position="39"/>
    </location>
</feature>
<keyword evidence="6" id="KW-1185">Reference proteome</keyword>
<dbReference type="Pfam" id="PF06738">
    <property type="entry name" value="ThrE"/>
    <property type="match status" value="1"/>
</dbReference>